<dbReference type="STRING" id="1402135.SAMN05444149_104535"/>
<reference evidence="3 4" key="1">
    <citation type="submission" date="2017-07" db="EMBL/GenBank/DDBJ databases">
        <title>Genome Sequence of Sulfitobacter pseudonitzschiae Strain SMR1 Isolated from a culture of the Diatom Skeletonema marinoi.</title>
        <authorList>
            <person name="Topel M."/>
            <person name="Pinder M.I.M."/>
            <person name="Johansson O.N."/>
            <person name="Kourtchenko O."/>
            <person name="Godhe A."/>
            <person name="Clarke A.K."/>
        </authorList>
    </citation>
    <scope>NUCLEOTIDE SEQUENCE [LARGE SCALE GENOMIC DNA]</scope>
    <source>
        <strain evidence="3 4">SMR1</strain>
    </source>
</reference>
<sequence length="295" mass="32105">MWMVRVLVLIAYGALAACGSKSETMDAPVTPLLFNAADIAVQDKLLILVPGSMTPLGIFDPVVEWRSKGYAFAAYRFPGMDGRPLDGPLNIARAAQTIVTLAERYPDKQIKLLGFSTGAPIAMLAAKQIGPRAQVAAMSSAVEFGGGAQTGLRGIDDILVAATRAKSVNTRKVWEDYFPVLLFGRQGARSPERADDIARITSRPKKIVIEPSFNIFKAHTMALVGWQLPKGFTLPPGQVHFYAGSADTVFRPHQVRRFAKEIGGAPITFYPGLGHLLYVAEPRVFDDILEFFEQG</sequence>
<keyword evidence="3" id="KW-0378">Hydrolase</keyword>
<feature type="chain" id="PRO_5012307450" evidence="1">
    <location>
        <begin position="17"/>
        <end position="295"/>
    </location>
</feature>
<dbReference type="InterPro" id="IPR029058">
    <property type="entry name" value="AB_hydrolase_fold"/>
</dbReference>
<dbReference type="Gene3D" id="3.40.50.1820">
    <property type="entry name" value="alpha/beta hydrolase"/>
    <property type="match status" value="1"/>
</dbReference>
<dbReference type="Pfam" id="PF12697">
    <property type="entry name" value="Abhydrolase_6"/>
    <property type="match status" value="1"/>
</dbReference>
<dbReference type="SUPFAM" id="SSF53474">
    <property type="entry name" value="alpha/beta-Hydrolases"/>
    <property type="match status" value="1"/>
</dbReference>
<dbReference type="InterPro" id="IPR000073">
    <property type="entry name" value="AB_hydrolase_1"/>
</dbReference>
<feature type="domain" description="AB hydrolase-1" evidence="2">
    <location>
        <begin position="46"/>
        <end position="285"/>
    </location>
</feature>
<evidence type="ECO:0000313" key="4">
    <source>
        <dbReference type="Proteomes" id="UP000199754"/>
    </source>
</evidence>
<proteinExistence type="predicted"/>
<dbReference type="RefSeq" id="WP_089421396.1">
    <property type="nucleotide sequence ID" value="NZ_CP022415.1"/>
</dbReference>
<feature type="signal peptide" evidence="1">
    <location>
        <begin position="1"/>
        <end position="16"/>
    </location>
</feature>
<evidence type="ECO:0000256" key="1">
    <source>
        <dbReference type="SAM" id="SignalP"/>
    </source>
</evidence>
<organism evidence="3 4">
    <name type="scientific">Pseudosulfitobacter pseudonitzschiae</name>
    <dbReference type="NCBI Taxonomy" id="1402135"/>
    <lineage>
        <taxon>Bacteria</taxon>
        <taxon>Pseudomonadati</taxon>
        <taxon>Pseudomonadota</taxon>
        <taxon>Alphaproteobacteria</taxon>
        <taxon>Rhodobacterales</taxon>
        <taxon>Roseobacteraceae</taxon>
        <taxon>Pseudosulfitobacter</taxon>
    </lineage>
</organism>
<evidence type="ECO:0000259" key="2">
    <source>
        <dbReference type="Pfam" id="PF12697"/>
    </source>
</evidence>
<keyword evidence="4" id="KW-1185">Reference proteome</keyword>
<dbReference type="OrthoDB" id="7650136at2"/>
<protein>
    <submittedName>
        <fullName evidence="3">Alpha/beta hydrolase family protein</fullName>
    </submittedName>
</protein>
<name>A0A221K447_9RHOB</name>
<keyword evidence="1" id="KW-0732">Signal</keyword>
<dbReference type="AlphaFoldDB" id="A0A221K447"/>
<dbReference type="PROSITE" id="PS51257">
    <property type="entry name" value="PROKAR_LIPOPROTEIN"/>
    <property type="match status" value="1"/>
</dbReference>
<dbReference type="EMBL" id="CP022415">
    <property type="protein sequence ID" value="ASM73643.1"/>
    <property type="molecule type" value="Genomic_DNA"/>
</dbReference>
<evidence type="ECO:0000313" key="3">
    <source>
        <dbReference type="EMBL" id="ASM73643.1"/>
    </source>
</evidence>
<accession>A0A221K447</accession>
<gene>
    <name evidence="3" type="ORF">SULPSESMR1_02862</name>
</gene>
<dbReference type="GO" id="GO:0016787">
    <property type="term" value="F:hydrolase activity"/>
    <property type="evidence" value="ECO:0007669"/>
    <property type="project" value="UniProtKB-KW"/>
</dbReference>
<dbReference type="KEGG" id="spse:SULPSESMR1_02862"/>
<dbReference type="Proteomes" id="UP000199754">
    <property type="component" value="Chromosome"/>
</dbReference>